<protein>
    <submittedName>
        <fullName evidence="1">Uncharacterized protein</fullName>
    </submittedName>
</protein>
<proteinExistence type="predicted"/>
<comment type="caution">
    <text evidence="1">The sequence shown here is derived from an EMBL/GenBank/DDBJ whole genome shotgun (WGS) entry which is preliminary data.</text>
</comment>
<organism evidence="1 2">
    <name type="scientific">Hyalomma asiaticum</name>
    <name type="common">Tick</name>
    <dbReference type="NCBI Taxonomy" id="266040"/>
    <lineage>
        <taxon>Eukaryota</taxon>
        <taxon>Metazoa</taxon>
        <taxon>Ecdysozoa</taxon>
        <taxon>Arthropoda</taxon>
        <taxon>Chelicerata</taxon>
        <taxon>Arachnida</taxon>
        <taxon>Acari</taxon>
        <taxon>Parasitiformes</taxon>
        <taxon>Ixodida</taxon>
        <taxon>Ixodoidea</taxon>
        <taxon>Ixodidae</taxon>
        <taxon>Hyalomminae</taxon>
        <taxon>Hyalomma</taxon>
    </lineage>
</organism>
<accession>A0ACB7TQ16</accession>
<evidence type="ECO:0000313" key="2">
    <source>
        <dbReference type="Proteomes" id="UP000821845"/>
    </source>
</evidence>
<evidence type="ECO:0000313" key="1">
    <source>
        <dbReference type="EMBL" id="KAH6947452.1"/>
    </source>
</evidence>
<keyword evidence="2" id="KW-1185">Reference proteome</keyword>
<gene>
    <name evidence="1" type="ORF">HPB50_019045</name>
</gene>
<dbReference type="Proteomes" id="UP000821845">
    <property type="component" value="Chromosome 1"/>
</dbReference>
<name>A0ACB7TQ16_HYAAI</name>
<dbReference type="EMBL" id="CM023481">
    <property type="protein sequence ID" value="KAH6947452.1"/>
    <property type="molecule type" value="Genomic_DNA"/>
</dbReference>
<reference evidence="1" key="1">
    <citation type="submission" date="2020-05" db="EMBL/GenBank/DDBJ databases">
        <title>Large-scale comparative analyses of tick genomes elucidate their genetic diversity and vector capacities.</title>
        <authorList>
            <person name="Jia N."/>
            <person name="Wang J."/>
            <person name="Shi W."/>
            <person name="Du L."/>
            <person name="Sun Y."/>
            <person name="Zhan W."/>
            <person name="Jiang J."/>
            <person name="Wang Q."/>
            <person name="Zhang B."/>
            <person name="Ji P."/>
            <person name="Sakyi L.B."/>
            <person name="Cui X."/>
            <person name="Yuan T."/>
            <person name="Jiang B."/>
            <person name="Yang W."/>
            <person name="Lam T.T.-Y."/>
            <person name="Chang Q."/>
            <person name="Ding S."/>
            <person name="Wang X."/>
            <person name="Zhu J."/>
            <person name="Ruan X."/>
            <person name="Zhao L."/>
            <person name="Wei J."/>
            <person name="Que T."/>
            <person name="Du C."/>
            <person name="Cheng J."/>
            <person name="Dai P."/>
            <person name="Han X."/>
            <person name="Huang E."/>
            <person name="Gao Y."/>
            <person name="Liu J."/>
            <person name="Shao H."/>
            <person name="Ye R."/>
            <person name="Li L."/>
            <person name="Wei W."/>
            <person name="Wang X."/>
            <person name="Wang C."/>
            <person name="Yang T."/>
            <person name="Huo Q."/>
            <person name="Li W."/>
            <person name="Guo W."/>
            <person name="Chen H."/>
            <person name="Zhou L."/>
            <person name="Ni X."/>
            <person name="Tian J."/>
            <person name="Zhou Y."/>
            <person name="Sheng Y."/>
            <person name="Liu T."/>
            <person name="Pan Y."/>
            <person name="Xia L."/>
            <person name="Li J."/>
            <person name="Zhao F."/>
            <person name="Cao W."/>
        </authorList>
    </citation>
    <scope>NUCLEOTIDE SEQUENCE</scope>
    <source>
        <strain evidence="1">Hyas-2018</strain>
    </source>
</reference>
<sequence>MDITVLRKEELLLLAAELGMDINSRLRKPEIRAAIEEVGFEEDELTDAWEKICRERNERAEEKEKQEKREQRQAEIELERIKLEQARLARSADAAPPPPAENTWPERLLALLPGEASQVVARLSAAEAGEYSSVKSSLLAKYRLSTEEFRRRFRQERKKSNESFVEFACSLRDNFSEWVKGTGADNFTKLGDLICLEQFYETLPDNVRLWVRDRQEGVSVKRAAQLADEYVVSRGLRTQVYGVHNYQKPSPRPQAYPRGQQTAAKRDDANQTSARSEGIVKAPERGSNKPANQSEELEARVQVTCFNCKETGHFARNCSKKRPVFACISDHPSNIDLLKPYMTDLMVNGKECKVLRDSAATMDVVHPSYVKTDDYLSECAWIRQAVSEDSVCLPMAKVQIEGPFGAIETVAAVSKGLPEGYPYLFSNNSESLLNKRGCTFAEAQVMALTRSNARALAQQLRYDDSESVQSKDEVASSENVVAPEEENPENLEDSRDKERPILRRRCLSFLLLSSEQMDFGHVLSLIHASGLAAAVRQFT</sequence>